<reference evidence="2 3" key="1">
    <citation type="submission" date="2024-11" db="EMBL/GenBank/DDBJ databases">
        <title>Chromosome-level genome assembly of the freshwater bivalve Anodonta woodiana.</title>
        <authorList>
            <person name="Chen X."/>
        </authorList>
    </citation>
    <scope>NUCLEOTIDE SEQUENCE [LARGE SCALE GENOMIC DNA]</scope>
    <source>
        <strain evidence="2">MN2024</strain>
        <tissue evidence="2">Gills</tissue>
    </source>
</reference>
<feature type="domain" description="MGAT4 conserved region" evidence="1">
    <location>
        <begin position="1"/>
        <end position="122"/>
    </location>
</feature>
<name>A0ABD3WA44_SINWO</name>
<dbReference type="InterPro" id="IPR006759">
    <property type="entry name" value="Glyco_transf_54"/>
</dbReference>
<comment type="caution">
    <text evidence="2">The sequence shown here is derived from an EMBL/GenBank/DDBJ whole genome shotgun (WGS) entry which is preliminary data.</text>
</comment>
<gene>
    <name evidence="2" type="ORF">ACJMK2_038817</name>
</gene>
<dbReference type="PANTHER" id="PTHR12062:SF33">
    <property type="entry name" value="ALPHA-1,6-MANNOSYL-GLYCOPROTEIN 4-BETA-N-ACETYLGLUCOSAMINYLTRANSFERASE-LIKE"/>
    <property type="match status" value="1"/>
</dbReference>
<dbReference type="PANTHER" id="PTHR12062">
    <property type="entry name" value="N-ACETYLGLUCOSAMINYLTRANSFERASE VI"/>
    <property type="match status" value="1"/>
</dbReference>
<dbReference type="AlphaFoldDB" id="A0ABD3WA44"/>
<dbReference type="InterPro" id="IPR057279">
    <property type="entry name" value="MGAT4"/>
</dbReference>
<proteinExistence type="predicted"/>
<evidence type="ECO:0000313" key="3">
    <source>
        <dbReference type="Proteomes" id="UP001634394"/>
    </source>
</evidence>
<organism evidence="2 3">
    <name type="scientific">Sinanodonta woodiana</name>
    <name type="common">Chinese pond mussel</name>
    <name type="synonym">Anodonta woodiana</name>
    <dbReference type="NCBI Taxonomy" id="1069815"/>
    <lineage>
        <taxon>Eukaryota</taxon>
        <taxon>Metazoa</taxon>
        <taxon>Spiralia</taxon>
        <taxon>Lophotrochozoa</taxon>
        <taxon>Mollusca</taxon>
        <taxon>Bivalvia</taxon>
        <taxon>Autobranchia</taxon>
        <taxon>Heteroconchia</taxon>
        <taxon>Palaeoheterodonta</taxon>
        <taxon>Unionida</taxon>
        <taxon>Unionoidea</taxon>
        <taxon>Unionidae</taxon>
        <taxon>Unioninae</taxon>
        <taxon>Sinanodonta</taxon>
    </lineage>
</organism>
<dbReference type="EMBL" id="JBJQND010000007">
    <property type="protein sequence ID" value="KAL3870774.1"/>
    <property type="molecule type" value="Genomic_DNA"/>
</dbReference>
<feature type="non-terminal residue" evidence="2">
    <location>
        <position position="215"/>
    </location>
</feature>
<sequence>VKWRAKQTLDTASLMQYCQDMAEYYVHIEDDVITRQGYVREISDFINASGSSWSVLELSLVGAIGKVFRNDDLPKLVNLLTPFYEEQPVDYIFMYFKSITVQTKQYVRVPVVFKHIGAKCTLPKRLKGDNPNDTIETNLGVYQEHYIDKAYNKLNSDFFWGYTASSNNFVFIIFTVPQNVTKVVIDSGFIADENNLVNPLNISSNLKRQDYIIKW</sequence>
<dbReference type="Proteomes" id="UP001634394">
    <property type="component" value="Unassembled WGS sequence"/>
</dbReference>
<dbReference type="Pfam" id="PF04666">
    <property type="entry name" value="MGAT4_cons"/>
    <property type="match status" value="1"/>
</dbReference>
<evidence type="ECO:0000313" key="2">
    <source>
        <dbReference type="EMBL" id="KAL3870774.1"/>
    </source>
</evidence>
<keyword evidence="3" id="KW-1185">Reference proteome</keyword>
<accession>A0ABD3WA44</accession>
<protein>
    <recommendedName>
        <fullName evidence="1">MGAT4 conserved region domain-containing protein</fullName>
    </recommendedName>
</protein>
<evidence type="ECO:0000259" key="1">
    <source>
        <dbReference type="Pfam" id="PF04666"/>
    </source>
</evidence>
<feature type="non-terminal residue" evidence="2">
    <location>
        <position position="1"/>
    </location>
</feature>